<evidence type="ECO:0000313" key="1">
    <source>
        <dbReference type="EMBL" id="GAA4889469.1"/>
    </source>
</evidence>
<accession>A0ABP9EYM9</accession>
<dbReference type="EMBL" id="BAABLV010000005">
    <property type="protein sequence ID" value="GAA4889469.1"/>
    <property type="molecule type" value="Genomic_DNA"/>
</dbReference>
<keyword evidence="2" id="KW-1185">Reference proteome</keyword>
<organism evidence="1 2">
    <name type="scientific">Tessaracoccus lubricantis</name>
    <dbReference type="NCBI Taxonomy" id="545543"/>
    <lineage>
        <taxon>Bacteria</taxon>
        <taxon>Bacillati</taxon>
        <taxon>Actinomycetota</taxon>
        <taxon>Actinomycetes</taxon>
        <taxon>Propionibacteriales</taxon>
        <taxon>Propionibacteriaceae</taxon>
        <taxon>Tessaracoccus</taxon>
    </lineage>
</organism>
<dbReference type="RefSeq" id="WP_345577747.1">
    <property type="nucleotide sequence ID" value="NZ_BAABLV010000005.1"/>
</dbReference>
<gene>
    <name evidence="1" type="ORF">GCM10025789_02350</name>
</gene>
<reference evidence="2" key="1">
    <citation type="journal article" date="2019" name="Int. J. Syst. Evol. Microbiol.">
        <title>The Global Catalogue of Microorganisms (GCM) 10K type strain sequencing project: providing services to taxonomists for standard genome sequencing and annotation.</title>
        <authorList>
            <consortium name="The Broad Institute Genomics Platform"/>
            <consortium name="The Broad Institute Genome Sequencing Center for Infectious Disease"/>
            <person name="Wu L."/>
            <person name="Ma J."/>
        </authorList>
    </citation>
    <scope>NUCLEOTIDE SEQUENCE [LARGE SCALE GENOMIC DNA]</scope>
    <source>
        <strain evidence="2">JCM 19125</strain>
    </source>
</reference>
<protein>
    <submittedName>
        <fullName evidence="1">Uncharacterized protein</fullName>
    </submittedName>
</protein>
<name>A0ABP9EYM9_9ACTN</name>
<dbReference type="Proteomes" id="UP001501521">
    <property type="component" value="Unassembled WGS sequence"/>
</dbReference>
<proteinExistence type="predicted"/>
<evidence type="ECO:0000313" key="2">
    <source>
        <dbReference type="Proteomes" id="UP001501521"/>
    </source>
</evidence>
<comment type="caution">
    <text evidence="1">The sequence shown here is derived from an EMBL/GenBank/DDBJ whole genome shotgun (WGS) entry which is preliminary data.</text>
</comment>
<sequence>MSLLPYEATFPALGTRATLLTSRPETLLPAVEVVRAELDVFGDADALGGHPILDDHLGALLGGVDPLEPLPTDAEADARSRTARRLADLLADEFPGGFLVDLGGVPAVAGDSLAGDGLSAA</sequence>